<protein>
    <submittedName>
        <fullName evidence="1">Uncharacterized protein</fullName>
    </submittedName>
</protein>
<proteinExistence type="predicted"/>
<keyword evidence="2" id="KW-1185">Reference proteome</keyword>
<dbReference type="Proteomes" id="UP001175228">
    <property type="component" value="Unassembled WGS sequence"/>
</dbReference>
<comment type="caution">
    <text evidence="1">The sequence shown here is derived from an EMBL/GenBank/DDBJ whole genome shotgun (WGS) entry which is preliminary data.</text>
</comment>
<dbReference type="AlphaFoldDB" id="A0AA39PBZ9"/>
<gene>
    <name evidence="1" type="ORF">EDD18DRAFT_1363444</name>
</gene>
<reference evidence="1" key="1">
    <citation type="submission" date="2023-06" db="EMBL/GenBank/DDBJ databases">
        <authorList>
            <consortium name="Lawrence Berkeley National Laboratory"/>
            <person name="Ahrendt S."/>
            <person name="Sahu N."/>
            <person name="Indic B."/>
            <person name="Wong-Bajracharya J."/>
            <person name="Merenyi Z."/>
            <person name="Ke H.-M."/>
            <person name="Monk M."/>
            <person name="Kocsube S."/>
            <person name="Drula E."/>
            <person name="Lipzen A."/>
            <person name="Balint B."/>
            <person name="Henrissat B."/>
            <person name="Andreopoulos B."/>
            <person name="Martin F.M."/>
            <person name="Harder C.B."/>
            <person name="Rigling D."/>
            <person name="Ford K.L."/>
            <person name="Foster G.D."/>
            <person name="Pangilinan J."/>
            <person name="Papanicolaou A."/>
            <person name="Barry K."/>
            <person name="LaButti K."/>
            <person name="Viragh M."/>
            <person name="Koriabine M."/>
            <person name="Yan M."/>
            <person name="Riley R."/>
            <person name="Champramary S."/>
            <person name="Plett K.L."/>
            <person name="Tsai I.J."/>
            <person name="Slot J."/>
            <person name="Sipos G."/>
            <person name="Plett J."/>
            <person name="Nagy L.G."/>
            <person name="Grigoriev I.V."/>
        </authorList>
    </citation>
    <scope>NUCLEOTIDE SEQUENCE</scope>
    <source>
        <strain evidence="1">HWK02</strain>
    </source>
</reference>
<evidence type="ECO:0000313" key="1">
    <source>
        <dbReference type="EMBL" id="KAK0481026.1"/>
    </source>
</evidence>
<accession>A0AA39PBZ9</accession>
<sequence>MMEATGNIEFMAATGFGPDEQEYLAKNAIDFHRFDSGAFTAFRDIWLDTIWQQHVLYWPLEDCSDEGLKEHCKRVQYALRWCFDALDPGTGKQELAYAATHGAIVCPPGPPAIQQLTFQPTITHVP</sequence>
<organism evidence="1 2">
    <name type="scientific">Armillaria luteobubalina</name>
    <dbReference type="NCBI Taxonomy" id="153913"/>
    <lineage>
        <taxon>Eukaryota</taxon>
        <taxon>Fungi</taxon>
        <taxon>Dikarya</taxon>
        <taxon>Basidiomycota</taxon>
        <taxon>Agaricomycotina</taxon>
        <taxon>Agaricomycetes</taxon>
        <taxon>Agaricomycetidae</taxon>
        <taxon>Agaricales</taxon>
        <taxon>Marasmiineae</taxon>
        <taxon>Physalacriaceae</taxon>
        <taxon>Armillaria</taxon>
    </lineage>
</organism>
<dbReference type="EMBL" id="JAUEPU010000077">
    <property type="protein sequence ID" value="KAK0481026.1"/>
    <property type="molecule type" value="Genomic_DNA"/>
</dbReference>
<name>A0AA39PBZ9_9AGAR</name>
<evidence type="ECO:0000313" key="2">
    <source>
        <dbReference type="Proteomes" id="UP001175228"/>
    </source>
</evidence>